<dbReference type="AlphaFoldDB" id="A0A246JMX6"/>
<reference evidence="2 3" key="1">
    <citation type="journal article" date="2008" name="Int. J. Syst. Evol. Microbiol.">
        <title>Description of Roseateles aquatilis sp. nov. and Roseateles terrae sp. nov., in the class Betaproteobacteria, and emended description of the genus Roseateles.</title>
        <authorList>
            <person name="Gomila M."/>
            <person name="Bowien B."/>
            <person name="Falsen E."/>
            <person name="Moore E.R."/>
            <person name="Lalucat J."/>
        </authorList>
    </citation>
    <scope>NUCLEOTIDE SEQUENCE [LARGE SCALE GENOMIC DNA]</scope>
    <source>
        <strain evidence="2 3">CCUG 48205</strain>
    </source>
</reference>
<protein>
    <recommendedName>
        <fullName evidence="1">Cell wall hydrolase SleB domain-containing protein</fullName>
    </recommendedName>
</protein>
<dbReference type="Pfam" id="PF07486">
    <property type="entry name" value="Hydrolase_2"/>
    <property type="match status" value="1"/>
</dbReference>
<evidence type="ECO:0000313" key="3">
    <source>
        <dbReference type="Proteomes" id="UP000197468"/>
    </source>
</evidence>
<dbReference type="GO" id="GO:0016787">
    <property type="term" value="F:hydrolase activity"/>
    <property type="evidence" value="ECO:0007669"/>
    <property type="project" value="InterPro"/>
</dbReference>
<evidence type="ECO:0000313" key="2">
    <source>
        <dbReference type="EMBL" id="OWQ93986.1"/>
    </source>
</evidence>
<gene>
    <name evidence="2" type="ORF">CDN99_05125</name>
</gene>
<dbReference type="InterPro" id="IPR011105">
    <property type="entry name" value="Cell_wall_hydrolase_SleB"/>
</dbReference>
<evidence type="ECO:0000259" key="1">
    <source>
        <dbReference type="Pfam" id="PF07486"/>
    </source>
</evidence>
<keyword evidence="3" id="KW-1185">Reference proteome</keyword>
<comment type="caution">
    <text evidence="2">The sequence shown here is derived from an EMBL/GenBank/DDBJ whole genome shotgun (WGS) entry which is preliminary data.</text>
</comment>
<name>A0A246JMX6_9BURK</name>
<organism evidence="2 3">
    <name type="scientific">Roseateles aquatilis</name>
    <dbReference type="NCBI Taxonomy" id="431061"/>
    <lineage>
        <taxon>Bacteria</taxon>
        <taxon>Pseudomonadati</taxon>
        <taxon>Pseudomonadota</taxon>
        <taxon>Betaproteobacteria</taxon>
        <taxon>Burkholderiales</taxon>
        <taxon>Sphaerotilaceae</taxon>
        <taxon>Roseateles</taxon>
    </lineage>
</organism>
<feature type="domain" description="Cell wall hydrolase SleB" evidence="1">
    <location>
        <begin position="7"/>
        <end position="126"/>
    </location>
</feature>
<sequence length="130" mass="14628">MWGEARGERPPGMAAVGHVVLNRVLGARWWGYDVESVCRHDRQFSCWNADDPNLPKMLRVTTADPQFAEASDLAAGFVAIKADDPQRIRDDPTHGATHYFDRRMPTWPNWAAGRQPVADIGNHLFFKDVG</sequence>
<proteinExistence type="predicted"/>
<dbReference type="Gene3D" id="1.10.10.2520">
    <property type="entry name" value="Cell wall hydrolase SleB, domain 1"/>
    <property type="match status" value="1"/>
</dbReference>
<dbReference type="EMBL" id="NIOF01000001">
    <property type="protein sequence ID" value="OWQ93986.1"/>
    <property type="molecule type" value="Genomic_DNA"/>
</dbReference>
<accession>A0A246JMX6</accession>
<dbReference type="Proteomes" id="UP000197468">
    <property type="component" value="Unassembled WGS sequence"/>
</dbReference>
<dbReference type="InterPro" id="IPR042047">
    <property type="entry name" value="SleB_dom1"/>
</dbReference>
<dbReference type="Gene3D" id="6.20.240.60">
    <property type="match status" value="1"/>
</dbReference>